<dbReference type="InterPro" id="IPR015943">
    <property type="entry name" value="WD40/YVTN_repeat-like_dom_sf"/>
</dbReference>
<dbReference type="RefSeq" id="WP_254091424.1">
    <property type="nucleotide sequence ID" value="NZ_JAHESC010000023.1"/>
</dbReference>
<sequence length="303" mass="33447">MVGKIEVVKQHTLTGHRDCVYTLAGGGEAHRFFSGAGDGMVAAWDLNDPENGQLIAKLPNSVYALAYHHASGLLVAGHNYDGIHLLDWENKKETGSLQLTKAAIFDLQQSGDFVYVGTGDGTILKVHVASLTIVARHQASDKSARTISLNPANGDVAVGYSDDSIRIYDPALQLKHEWQAHGKSVFTVRYTSDGHFLLSGARDARLKMWDVQAGYAQVAEVVAHMYAINHLDFSPDNKHFVTCSMDKSLKVWNMEELKLLKVIDRSRHAGHGTSVNKVLWTHHHNLLLSASDDRTISVWNIIF</sequence>
<evidence type="ECO:0000313" key="4">
    <source>
        <dbReference type="EMBL" id="MBT1688197.1"/>
    </source>
</evidence>
<dbReference type="SUPFAM" id="SSF50978">
    <property type="entry name" value="WD40 repeat-like"/>
    <property type="match status" value="1"/>
</dbReference>
<feature type="repeat" description="WD" evidence="3">
    <location>
        <begin position="221"/>
        <end position="262"/>
    </location>
</feature>
<dbReference type="PANTHER" id="PTHR19848">
    <property type="entry name" value="WD40 REPEAT PROTEIN"/>
    <property type="match status" value="1"/>
</dbReference>
<feature type="repeat" description="WD" evidence="3">
    <location>
        <begin position="268"/>
        <end position="303"/>
    </location>
</feature>
<comment type="caution">
    <text evidence="4">The sequence shown here is derived from an EMBL/GenBank/DDBJ whole genome shotgun (WGS) entry which is preliminary data.</text>
</comment>
<name>A0AAP2DF29_9BACT</name>
<dbReference type="Pfam" id="PF00400">
    <property type="entry name" value="WD40"/>
    <property type="match status" value="4"/>
</dbReference>
<dbReference type="InterPro" id="IPR036322">
    <property type="entry name" value="WD40_repeat_dom_sf"/>
</dbReference>
<dbReference type="InterPro" id="IPR020472">
    <property type="entry name" value="WD40_PAC1"/>
</dbReference>
<dbReference type="PRINTS" id="PR00320">
    <property type="entry name" value="GPROTEINBRPT"/>
</dbReference>
<keyword evidence="2" id="KW-0677">Repeat</keyword>
<evidence type="ECO:0000313" key="5">
    <source>
        <dbReference type="Proteomes" id="UP001319180"/>
    </source>
</evidence>
<keyword evidence="5" id="KW-1185">Reference proteome</keyword>
<evidence type="ECO:0000256" key="1">
    <source>
        <dbReference type="ARBA" id="ARBA00022574"/>
    </source>
</evidence>
<dbReference type="InterPro" id="IPR001680">
    <property type="entry name" value="WD40_rpt"/>
</dbReference>
<dbReference type="InterPro" id="IPR019775">
    <property type="entry name" value="WD40_repeat_CS"/>
</dbReference>
<dbReference type="PROSITE" id="PS00678">
    <property type="entry name" value="WD_REPEATS_1"/>
    <property type="match status" value="2"/>
</dbReference>
<dbReference type="SMART" id="SM00320">
    <property type="entry name" value="WD40"/>
    <property type="match status" value="7"/>
</dbReference>
<dbReference type="Proteomes" id="UP001319180">
    <property type="component" value="Unassembled WGS sequence"/>
</dbReference>
<dbReference type="AlphaFoldDB" id="A0AAP2DF29"/>
<dbReference type="PROSITE" id="PS50082">
    <property type="entry name" value="WD_REPEATS_2"/>
    <property type="match status" value="4"/>
</dbReference>
<dbReference type="EMBL" id="JAHESC010000023">
    <property type="protein sequence ID" value="MBT1688197.1"/>
    <property type="molecule type" value="Genomic_DNA"/>
</dbReference>
<gene>
    <name evidence="4" type="ORF">KK078_16620</name>
</gene>
<protein>
    <submittedName>
        <fullName evidence="4">WD40 repeat domain-containing protein</fullName>
    </submittedName>
</protein>
<organism evidence="4 5">
    <name type="scientific">Dawidia soli</name>
    <dbReference type="NCBI Taxonomy" id="2782352"/>
    <lineage>
        <taxon>Bacteria</taxon>
        <taxon>Pseudomonadati</taxon>
        <taxon>Bacteroidota</taxon>
        <taxon>Cytophagia</taxon>
        <taxon>Cytophagales</taxon>
        <taxon>Chryseotaleaceae</taxon>
        <taxon>Dawidia</taxon>
    </lineage>
</organism>
<dbReference type="PROSITE" id="PS50294">
    <property type="entry name" value="WD_REPEATS_REGION"/>
    <property type="match status" value="4"/>
</dbReference>
<keyword evidence="1 3" id="KW-0853">WD repeat</keyword>
<feature type="repeat" description="WD" evidence="3">
    <location>
        <begin position="13"/>
        <end position="54"/>
    </location>
</feature>
<evidence type="ECO:0000256" key="3">
    <source>
        <dbReference type="PROSITE-ProRule" id="PRU00221"/>
    </source>
</evidence>
<reference evidence="4 5" key="1">
    <citation type="submission" date="2021-05" db="EMBL/GenBank/DDBJ databases">
        <title>A Polyphasic approach of four new species of the genus Ohtaekwangia: Ohtaekwangia histidinii sp. nov., Ohtaekwangia cretensis sp. nov., Ohtaekwangia indiensis sp. nov., Ohtaekwangia reichenbachii sp. nov. from diverse environment.</title>
        <authorList>
            <person name="Octaviana S."/>
        </authorList>
    </citation>
    <scope>NUCLEOTIDE SEQUENCE [LARGE SCALE GENOMIC DNA]</scope>
    <source>
        <strain evidence="4 5">PWU37</strain>
    </source>
</reference>
<dbReference type="Gene3D" id="2.130.10.10">
    <property type="entry name" value="YVTN repeat-like/Quinoprotein amine dehydrogenase"/>
    <property type="match status" value="2"/>
</dbReference>
<evidence type="ECO:0000256" key="2">
    <source>
        <dbReference type="ARBA" id="ARBA00022737"/>
    </source>
</evidence>
<feature type="repeat" description="WD" evidence="3">
    <location>
        <begin position="178"/>
        <end position="219"/>
    </location>
</feature>
<accession>A0AAP2DF29</accession>
<proteinExistence type="predicted"/>
<dbReference type="PANTHER" id="PTHR19848:SF8">
    <property type="entry name" value="F-BOX AND WD REPEAT DOMAIN CONTAINING 7"/>
    <property type="match status" value="1"/>
</dbReference>